<reference evidence="2" key="3">
    <citation type="submission" date="2025-08" db="UniProtKB">
        <authorList>
            <consortium name="Ensembl"/>
        </authorList>
    </citation>
    <scope>IDENTIFICATION</scope>
</reference>
<evidence type="ECO:0000313" key="2">
    <source>
        <dbReference type="Ensembl" id="ENSCINP00000032767.1"/>
    </source>
</evidence>
<protein>
    <submittedName>
        <fullName evidence="2">Uncharacterized protein</fullName>
    </submittedName>
</protein>
<evidence type="ECO:0000256" key="1">
    <source>
        <dbReference type="SAM" id="Phobius"/>
    </source>
</evidence>
<dbReference type="InParanoid" id="H2XSY3"/>
<name>H2XSY3_CIOIN</name>
<proteinExistence type="predicted"/>
<evidence type="ECO:0000313" key="3">
    <source>
        <dbReference type="Proteomes" id="UP000008144"/>
    </source>
</evidence>
<keyword evidence="1" id="KW-0472">Membrane</keyword>
<reference evidence="2" key="4">
    <citation type="submission" date="2025-09" db="UniProtKB">
        <authorList>
            <consortium name="Ensembl"/>
        </authorList>
    </citation>
    <scope>IDENTIFICATION</scope>
</reference>
<accession>H2XSY3</accession>
<organism evidence="2 3">
    <name type="scientific">Ciona intestinalis</name>
    <name type="common">Transparent sea squirt</name>
    <name type="synonym">Ascidia intestinalis</name>
    <dbReference type="NCBI Taxonomy" id="7719"/>
    <lineage>
        <taxon>Eukaryota</taxon>
        <taxon>Metazoa</taxon>
        <taxon>Chordata</taxon>
        <taxon>Tunicata</taxon>
        <taxon>Ascidiacea</taxon>
        <taxon>Phlebobranchia</taxon>
        <taxon>Cionidae</taxon>
        <taxon>Ciona</taxon>
    </lineage>
</organism>
<reference evidence="3" key="1">
    <citation type="journal article" date="2002" name="Science">
        <title>The draft genome of Ciona intestinalis: insights into chordate and vertebrate origins.</title>
        <authorList>
            <person name="Dehal P."/>
            <person name="Satou Y."/>
            <person name="Campbell R.K."/>
            <person name="Chapman J."/>
            <person name="Degnan B."/>
            <person name="De Tomaso A."/>
            <person name="Davidson B."/>
            <person name="Di Gregorio A."/>
            <person name="Gelpke M."/>
            <person name="Goodstein D.M."/>
            <person name="Harafuji N."/>
            <person name="Hastings K.E."/>
            <person name="Ho I."/>
            <person name="Hotta K."/>
            <person name="Huang W."/>
            <person name="Kawashima T."/>
            <person name="Lemaire P."/>
            <person name="Martinez D."/>
            <person name="Meinertzhagen I.A."/>
            <person name="Necula S."/>
            <person name="Nonaka M."/>
            <person name="Putnam N."/>
            <person name="Rash S."/>
            <person name="Saiga H."/>
            <person name="Satake M."/>
            <person name="Terry A."/>
            <person name="Yamada L."/>
            <person name="Wang H.G."/>
            <person name="Awazu S."/>
            <person name="Azumi K."/>
            <person name="Boore J."/>
            <person name="Branno M."/>
            <person name="Chin-Bow S."/>
            <person name="DeSantis R."/>
            <person name="Doyle S."/>
            <person name="Francino P."/>
            <person name="Keys D.N."/>
            <person name="Haga S."/>
            <person name="Hayashi H."/>
            <person name="Hino K."/>
            <person name="Imai K.S."/>
            <person name="Inaba K."/>
            <person name="Kano S."/>
            <person name="Kobayashi K."/>
            <person name="Kobayashi M."/>
            <person name="Lee B.I."/>
            <person name="Makabe K.W."/>
            <person name="Manohar C."/>
            <person name="Matassi G."/>
            <person name="Medina M."/>
            <person name="Mochizuki Y."/>
            <person name="Mount S."/>
            <person name="Morishita T."/>
            <person name="Miura S."/>
            <person name="Nakayama A."/>
            <person name="Nishizaka S."/>
            <person name="Nomoto H."/>
            <person name="Ohta F."/>
            <person name="Oishi K."/>
            <person name="Rigoutsos I."/>
            <person name="Sano M."/>
            <person name="Sasaki A."/>
            <person name="Sasakura Y."/>
            <person name="Shoguchi E."/>
            <person name="Shin-i T."/>
            <person name="Spagnuolo A."/>
            <person name="Stainier D."/>
            <person name="Suzuki M.M."/>
            <person name="Tassy O."/>
            <person name="Takatori N."/>
            <person name="Tokuoka M."/>
            <person name="Yagi K."/>
            <person name="Yoshizaki F."/>
            <person name="Wada S."/>
            <person name="Zhang C."/>
            <person name="Hyatt P.D."/>
            <person name="Larimer F."/>
            <person name="Detter C."/>
            <person name="Doggett N."/>
            <person name="Glavina T."/>
            <person name="Hawkins T."/>
            <person name="Richardson P."/>
            <person name="Lucas S."/>
            <person name="Kohara Y."/>
            <person name="Levine M."/>
            <person name="Satoh N."/>
            <person name="Rokhsar D.S."/>
        </authorList>
    </citation>
    <scope>NUCLEOTIDE SEQUENCE [LARGE SCALE GENOMIC DNA]</scope>
</reference>
<dbReference type="EMBL" id="EAAA01000594">
    <property type="status" value="NOT_ANNOTATED_CDS"/>
    <property type="molecule type" value="Genomic_DNA"/>
</dbReference>
<dbReference type="Ensembl" id="ENSCINT00000031840.1">
    <property type="protein sequence ID" value="ENSCINP00000032767.1"/>
    <property type="gene ID" value="ENSCING00000021182.1"/>
</dbReference>
<reference evidence="2" key="2">
    <citation type="journal article" date="2008" name="Genome Biol.">
        <title>Improved genome assembly and evidence-based global gene model set for the chordate Ciona intestinalis: new insight into intron and operon populations.</title>
        <authorList>
            <person name="Satou Y."/>
            <person name="Mineta K."/>
            <person name="Ogasawara M."/>
            <person name="Sasakura Y."/>
            <person name="Shoguchi E."/>
            <person name="Ueno K."/>
            <person name="Yamada L."/>
            <person name="Matsumoto J."/>
            <person name="Wasserscheid J."/>
            <person name="Dewar K."/>
            <person name="Wiley G.B."/>
            <person name="Macmil S.L."/>
            <person name="Roe B.A."/>
            <person name="Zeller R.W."/>
            <person name="Hastings K.E."/>
            <person name="Lemaire P."/>
            <person name="Lindquist E."/>
            <person name="Endo T."/>
            <person name="Hotta K."/>
            <person name="Inaba K."/>
        </authorList>
    </citation>
    <scope>NUCLEOTIDE SEQUENCE [LARGE SCALE GENOMIC DNA]</scope>
    <source>
        <strain evidence="2">wild type</strain>
    </source>
</reference>
<sequence>KTKLRNGHIVNWLPKLQLINRYFIFASYVLIVFRVYFCFNSYVRTFQNRTVKMNTKLCYITYVT</sequence>
<dbReference type="AlphaFoldDB" id="H2XSY3"/>
<keyword evidence="1" id="KW-0812">Transmembrane</keyword>
<dbReference type="Proteomes" id="UP000008144">
    <property type="component" value="Chromosome 10"/>
</dbReference>
<dbReference type="HOGENOM" id="CLU_2873414_0_0_1"/>
<keyword evidence="3" id="KW-1185">Reference proteome</keyword>
<feature type="transmembrane region" description="Helical" evidence="1">
    <location>
        <begin position="22"/>
        <end position="43"/>
    </location>
</feature>
<keyword evidence="1" id="KW-1133">Transmembrane helix</keyword>